<feature type="compositionally biased region" description="Basic and acidic residues" evidence="2">
    <location>
        <begin position="300"/>
        <end position="314"/>
    </location>
</feature>
<feature type="coiled-coil region" evidence="1">
    <location>
        <begin position="71"/>
        <end position="100"/>
    </location>
</feature>
<reference evidence="4" key="1">
    <citation type="submission" date="2022-11" db="UniProtKB">
        <authorList>
            <consortium name="WormBaseParasite"/>
        </authorList>
    </citation>
    <scope>IDENTIFICATION</scope>
</reference>
<sequence>MKEEEDKQQQNNSSPASFVLFDTNIASTSKIINTKIDVGPNVSSNFGENKNSFDNENEQNLKECGHKPIQNGVLNEIVQFAEENEKNLQEENNVDDKEETNNDGTKIEDAATIDDQNCFKTPALPCNKKSRPLINNNINIKKRCKLDVLNKNQQLKILQNKEISSIKYTNEELIREYVSIGKHSFVCPRSQQALAKKYPGLNLRKKCVNYCDISSSCAKINNNKQNAIDMGEIEEEEDFEEEGEEEKIKNEQQQDEEIKKGEEEDLIKEIVIDEFSLLLFHSMDDFLLLKKHEDCLKQMEEDKKRKRRYEEAVRAGKIKKMGRKRKAENDLKREKKENSEQRKLARLERKERRKREKEENRQRKNANKLIISTTATNENLPNIMSSISTNAASTPMPFANNNDCMDDDNDEENNGVNKTIPLTVVNNNNNNNKKEISSSSLLNNTSKITSRREQQRIEREAKKIEKERCREEKKRLKMEKKAALAAEKIAARQQKKVGEIIE</sequence>
<name>A0A914ND36_MELIC</name>
<evidence type="ECO:0000256" key="2">
    <source>
        <dbReference type="SAM" id="MobiDB-lite"/>
    </source>
</evidence>
<keyword evidence="1" id="KW-0175">Coiled coil</keyword>
<protein>
    <submittedName>
        <fullName evidence="4">Uncharacterized protein</fullName>
    </submittedName>
</protein>
<feature type="compositionally biased region" description="Basic and acidic residues" evidence="2">
    <location>
        <begin position="327"/>
        <end position="362"/>
    </location>
</feature>
<feature type="compositionally biased region" description="Basic and acidic residues" evidence="2">
    <location>
        <begin position="450"/>
        <end position="461"/>
    </location>
</feature>
<feature type="region of interest" description="Disordered" evidence="2">
    <location>
        <begin position="300"/>
        <end position="369"/>
    </location>
</feature>
<evidence type="ECO:0000256" key="1">
    <source>
        <dbReference type="SAM" id="Coils"/>
    </source>
</evidence>
<feature type="compositionally biased region" description="Low complexity" evidence="2">
    <location>
        <begin position="426"/>
        <end position="444"/>
    </location>
</feature>
<proteinExistence type="predicted"/>
<feature type="region of interest" description="Disordered" evidence="2">
    <location>
        <begin position="425"/>
        <end position="461"/>
    </location>
</feature>
<keyword evidence="3" id="KW-1185">Reference proteome</keyword>
<feature type="compositionally biased region" description="Acidic residues" evidence="2">
    <location>
        <begin position="234"/>
        <end position="245"/>
    </location>
</feature>
<dbReference type="Proteomes" id="UP000887563">
    <property type="component" value="Unplaced"/>
</dbReference>
<accession>A0A914ND36</accession>
<evidence type="ECO:0000313" key="3">
    <source>
        <dbReference type="Proteomes" id="UP000887563"/>
    </source>
</evidence>
<organism evidence="3 4">
    <name type="scientific">Meloidogyne incognita</name>
    <name type="common">Southern root-knot nematode worm</name>
    <name type="synonym">Oxyuris incognita</name>
    <dbReference type="NCBI Taxonomy" id="6306"/>
    <lineage>
        <taxon>Eukaryota</taxon>
        <taxon>Metazoa</taxon>
        <taxon>Ecdysozoa</taxon>
        <taxon>Nematoda</taxon>
        <taxon>Chromadorea</taxon>
        <taxon>Rhabditida</taxon>
        <taxon>Tylenchina</taxon>
        <taxon>Tylenchomorpha</taxon>
        <taxon>Tylenchoidea</taxon>
        <taxon>Meloidogynidae</taxon>
        <taxon>Meloidogyninae</taxon>
        <taxon>Meloidogyne</taxon>
        <taxon>Meloidogyne incognita group</taxon>
    </lineage>
</organism>
<feature type="compositionally biased region" description="Basic residues" evidence="2">
    <location>
        <begin position="316"/>
        <end position="326"/>
    </location>
</feature>
<feature type="compositionally biased region" description="Basic and acidic residues" evidence="2">
    <location>
        <begin position="246"/>
        <end position="260"/>
    </location>
</feature>
<dbReference type="WBParaSite" id="Minc3s05022g37452">
    <property type="protein sequence ID" value="Minc3s05022g37452"/>
    <property type="gene ID" value="Minc3s05022g37452"/>
</dbReference>
<dbReference type="AlphaFoldDB" id="A0A914ND36"/>
<feature type="region of interest" description="Disordered" evidence="2">
    <location>
        <begin position="234"/>
        <end position="260"/>
    </location>
</feature>
<evidence type="ECO:0000313" key="4">
    <source>
        <dbReference type="WBParaSite" id="Minc3s05022g37452"/>
    </source>
</evidence>